<evidence type="ECO:0000256" key="2">
    <source>
        <dbReference type="ARBA" id="ARBA00022448"/>
    </source>
</evidence>
<dbReference type="OrthoDB" id="167398at2759"/>
<feature type="compositionally biased region" description="Low complexity" evidence="7">
    <location>
        <begin position="545"/>
        <end position="563"/>
    </location>
</feature>
<dbReference type="InterPro" id="IPR039261">
    <property type="entry name" value="FNR_nucleotide-bd"/>
</dbReference>
<evidence type="ECO:0000256" key="1">
    <source>
        <dbReference type="ARBA" id="ARBA00004141"/>
    </source>
</evidence>
<evidence type="ECO:0000259" key="10">
    <source>
        <dbReference type="Pfam" id="PF01794"/>
    </source>
</evidence>
<feature type="transmembrane region" description="Helical" evidence="8">
    <location>
        <begin position="345"/>
        <end position="367"/>
    </location>
</feature>
<dbReference type="GO" id="GO:0000293">
    <property type="term" value="F:ferric-chelate reductase activity"/>
    <property type="evidence" value="ECO:0007669"/>
    <property type="project" value="TreeGrafter"/>
</dbReference>
<dbReference type="InterPro" id="IPR013130">
    <property type="entry name" value="Fe3_Rdtase_TM_dom"/>
</dbReference>
<keyword evidence="4 8" id="KW-1133">Transmembrane helix</keyword>
<evidence type="ECO:0000256" key="6">
    <source>
        <dbReference type="ARBA" id="ARBA00023136"/>
    </source>
</evidence>
<evidence type="ECO:0000256" key="7">
    <source>
        <dbReference type="SAM" id="MobiDB-lite"/>
    </source>
</evidence>
<keyword evidence="5" id="KW-0406">Ion transport</keyword>
<accession>A0A8H4N7U3</accession>
<feature type="transmembrane region" description="Helical" evidence="8">
    <location>
        <begin position="311"/>
        <end position="333"/>
    </location>
</feature>
<keyword evidence="2" id="KW-0813">Transport</keyword>
<protein>
    <submittedName>
        <fullName evidence="11">Flavoprotein transmembrane component</fullName>
    </submittedName>
</protein>
<feature type="domain" description="Ferric oxidoreductase" evidence="10">
    <location>
        <begin position="273"/>
        <end position="390"/>
    </location>
</feature>
<keyword evidence="6 8" id="KW-0472">Membrane</keyword>
<name>A0A8H4N7U3_9PEZI</name>
<feature type="region of interest" description="Disordered" evidence="7">
    <location>
        <begin position="495"/>
        <end position="576"/>
    </location>
</feature>
<evidence type="ECO:0000256" key="3">
    <source>
        <dbReference type="ARBA" id="ARBA00022692"/>
    </source>
</evidence>
<evidence type="ECO:0000256" key="4">
    <source>
        <dbReference type="ARBA" id="ARBA00022989"/>
    </source>
</evidence>
<dbReference type="AlphaFoldDB" id="A0A8H4N7U3"/>
<dbReference type="InterPro" id="IPR051410">
    <property type="entry name" value="Ferric/Cupric_Reductase"/>
</dbReference>
<gene>
    <name evidence="11" type="ORF">GTA08_BOTSDO02467</name>
</gene>
<evidence type="ECO:0000256" key="8">
    <source>
        <dbReference type="SAM" id="Phobius"/>
    </source>
</evidence>
<dbReference type="Proteomes" id="UP000572817">
    <property type="component" value="Unassembled WGS sequence"/>
</dbReference>
<evidence type="ECO:0000256" key="9">
    <source>
        <dbReference type="SAM" id="SignalP"/>
    </source>
</evidence>
<dbReference type="GO" id="GO:0015677">
    <property type="term" value="P:copper ion import"/>
    <property type="evidence" value="ECO:0007669"/>
    <property type="project" value="TreeGrafter"/>
</dbReference>
<feature type="transmembrane region" description="Helical" evidence="8">
    <location>
        <begin position="374"/>
        <end position="394"/>
    </location>
</feature>
<feature type="transmembrane region" description="Helical" evidence="8">
    <location>
        <begin position="269"/>
        <end position="290"/>
    </location>
</feature>
<evidence type="ECO:0000313" key="11">
    <source>
        <dbReference type="EMBL" id="KAF4309071.1"/>
    </source>
</evidence>
<keyword evidence="3 8" id="KW-0812">Transmembrane</keyword>
<dbReference type="PANTHER" id="PTHR32361">
    <property type="entry name" value="FERRIC/CUPRIC REDUCTASE TRANSMEMBRANE COMPONENT"/>
    <property type="match status" value="1"/>
</dbReference>
<dbReference type="SFLD" id="SFLDG01168">
    <property type="entry name" value="Ferric_reductase_subgroup_(FRE"/>
    <property type="match status" value="1"/>
</dbReference>
<evidence type="ECO:0000313" key="12">
    <source>
        <dbReference type="Proteomes" id="UP000572817"/>
    </source>
</evidence>
<dbReference type="Pfam" id="PF01794">
    <property type="entry name" value="Ferric_reduct"/>
    <property type="match status" value="1"/>
</dbReference>
<dbReference type="GO" id="GO:0006826">
    <property type="term" value="P:iron ion transport"/>
    <property type="evidence" value="ECO:0007669"/>
    <property type="project" value="TreeGrafter"/>
</dbReference>
<sequence>MRLTLNLATLLISLPTSQAFIGLGISMYNPSCAFSCRAAIASVPLECSEHGGTGGHMGHGSSLTTPECRASSTPFLTTLAWCINSTCADFDVDTWKLERYWREKATGDTHVLPKWSYAEALQQVIQPPAGELDTEETLNSTVIVPRVSCQTEKNSMEYFEKQETWHARYGLVLLVTGFATPILFILLCQVPFVNRVFDSINPYIIYPSFFGTYQVQPLQYLLGNAPTTGQAIYVVLFAILNIILTVVNYPSTQPNTWFEDAYQEIMAYVANRTGVIAFAVLPLVILFSGRNNILLWLTNWSHSTYMLLHRWVARIFAVQVIVHSIIELVLYIYMGSYEEELIQPYWIWGIVATVATCIMLLTSILLIRRSSYELFLILHILLAVSVIVGCWYHVEYLFQRKWGYELWLYAACAVWFFDRLLRVLRIARSGLRSATVVEISEHIVRVDIQDVEWSAYHSPIGKSLHAYAYFPTLNPYRPWENHPFSIIPNAMLHPHTNSPITTPSTPSTHSTTDPEKSTTTPTHPQPPSTHSGLTLYIRKSTTKGLTSHLRPTTTSTTTLPTLLDGPYPSTSAPAGPRQPDRILLIAGGIGITGVLPHLSFGTSFNTDTTVALYWSLKARDEGLARDLSPLLEDVHGTGRAEVVVSVGRRLEAEGVLEREAAAGRRRIRVVVCGPGGLCDRVRAGVVAVGRTGEGEKGKEDLTVWDLEVDAFSW</sequence>
<proteinExistence type="predicted"/>
<feature type="transmembrane region" description="Helical" evidence="8">
    <location>
        <begin position="169"/>
        <end position="188"/>
    </location>
</feature>
<dbReference type="SFLD" id="SFLDS00052">
    <property type="entry name" value="Ferric_Reductase_Domain"/>
    <property type="match status" value="1"/>
</dbReference>
<dbReference type="GO" id="GO:0005886">
    <property type="term" value="C:plasma membrane"/>
    <property type="evidence" value="ECO:0007669"/>
    <property type="project" value="TreeGrafter"/>
</dbReference>
<feature type="compositionally biased region" description="Low complexity" evidence="7">
    <location>
        <begin position="495"/>
        <end position="522"/>
    </location>
</feature>
<keyword evidence="9" id="KW-0732">Signal</keyword>
<evidence type="ECO:0000256" key="5">
    <source>
        <dbReference type="ARBA" id="ARBA00023065"/>
    </source>
</evidence>
<keyword evidence="12" id="KW-1185">Reference proteome</keyword>
<feature type="transmembrane region" description="Helical" evidence="8">
    <location>
        <begin position="231"/>
        <end position="249"/>
    </location>
</feature>
<dbReference type="Gene3D" id="3.40.50.80">
    <property type="entry name" value="Nucleotide-binding domain of ferredoxin-NADP reductase (FNR) module"/>
    <property type="match status" value="1"/>
</dbReference>
<dbReference type="PANTHER" id="PTHR32361:SF9">
    <property type="entry name" value="FERRIC REDUCTASE TRANSMEMBRANE COMPONENT 3-RELATED"/>
    <property type="match status" value="1"/>
</dbReference>
<dbReference type="EMBL" id="WWBZ02000016">
    <property type="protein sequence ID" value="KAF4309071.1"/>
    <property type="molecule type" value="Genomic_DNA"/>
</dbReference>
<comment type="caution">
    <text evidence="11">The sequence shown here is derived from an EMBL/GenBank/DDBJ whole genome shotgun (WGS) entry which is preliminary data.</text>
</comment>
<dbReference type="SUPFAM" id="SSF52343">
    <property type="entry name" value="Ferredoxin reductase-like, C-terminal NADP-linked domain"/>
    <property type="match status" value="1"/>
</dbReference>
<organism evidence="11 12">
    <name type="scientific">Botryosphaeria dothidea</name>
    <dbReference type="NCBI Taxonomy" id="55169"/>
    <lineage>
        <taxon>Eukaryota</taxon>
        <taxon>Fungi</taxon>
        <taxon>Dikarya</taxon>
        <taxon>Ascomycota</taxon>
        <taxon>Pezizomycotina</taxon>
        <taxon>Dothideomycetes</taxon>
        <taxon>Dothideomycetes incertae sedis</taxon>
        <taxon>Botryosphaeriales</taxon>
        <taxon>Botryosphaeriaceae</taxon>
        <taxon>Botryosphaeria</taxon>
    </lineage>
</organism>
<feature type="chain" id="PRO_5034033951" evidence="9">
    <location>
        <begin position="20"/>
        <end position="713"/>
    </location>
</feature>
<feature type="signal peptide" evidence="9">
    <location>
        <begin position="1"/>
        <end position="19"/>
    </location>
</feature>
<dbReference type="CDD" id="cd06186">
    <property type="entry name" value="NOX_Duox_like_FAD_NADP"/>
    <property type="match status" value="1"/>
</dbReference>
<comment type="subcellular location">
    <subcellularLocation>
        <location evidence="1">Membrane</location>
        <topology evidence="1">Multi-pass membrane protein</topology>
    </subcellularLocation>
</comment>
<reference evidence="11" key="1">
    <citation type="submission" date="2020-04" db="EMBL/GenBank/DDBJ databases">
        <title>Genome Assembly and Annotation of Botryosphaeria dothidea sdau 11-99, a Latent Pathogen of Apple Fruit Ring Rot in China.</title>
        <authorList>
            <person name="Yu C."/>
            <person name="Diao Y."/>
            <person name="Lu Q."/>
            <person name="Zhao J."/>
            <person name="Cui S."/>
            <person name="Peng C."/>
            <person name="He B."/>
            <person name="Liu H."/>
        </authorList>
    </citation>
    <scope>NUCLEOTIDE SEQUENCE [LARGE SCALE GENOMIC DNA]</scope>
    <source>
        <strain evidence="11">Sdau11-99</strain>
    </source>
</reference>
<dbReference type="GO" id="GO:0006879">
    <property type="term" value="P:intracellular iron ion homeostasis"/>
    <property type="evidence" value="ECO:0007669"/>
    <property type="project" value="TreeGrafter"/>
</dbReference>